<keyword evidence="1" id="KW-0560">Oxidoreductase</keyword>
<reference evidence="5" key="1">
    <citation type="journal article" date="2019" name="Int. J. Syst. Evol. Microbiol.">
        <title>The Global Catalogue of Microorganisms (GCM) 10K type strain sequencing project: providing services to taxonomists for standard genome sequencing and annotation.</title>
        <authorList>
            <consortium name="The Broad Institute Genomics Platform"/>
            <consortium name="The Broad Institute Genome Sequencing Center for Infectious Disease"/>
            <person name="Wu L."/>
            <person name="Ma J."/>
        </authorList>
    </citation>
    <scope>NUCLEOTIDE SEQUENCE [LARGE SCALE GENOMIC DNA]</scope>
    <source>
        <strain evidence="5">JCM 17939</strain>
    </source>
</reference>
<dbReference type="PANTHER" id="PTHR43818:SF11">
    <property type="entry name" value="BCDNA.GH03377"/>
    <property type="match status" value="1"/>
</dbReference>
<proteinExistence type="predicted"/>
<dbReference type="SUPFAM" id="SSF55347">
    <property type="entry name" value="Glyceraldehyde-3-phosphate dehydrogenase-like, C-terminal domain"/>
    <property type="match status" value="1"/>
</dbReference>
<dbReference type="RefSeq" id="WP_345431000.1">
    <property type="nucleotide sequence ID" value="NZ_BAABHK010000003.1"/>
</dbReference>
<feature type="domain" description="Gfo/Idh/MocA-like oxidoreductase N-terminal" evidence="2">
    <location>
        <begin position="10"/>
        <end position="137"/>
    </location>
</feature>
<organism evidence="4 5">
    <name type="scientific">Actinoallomurus vinaceus</name>
    <dbReference type="NCBI Taxonomy" id="1080074"/>
    <lineage>
        <taxon>Bacteria</taxon>
        <taxon>Bacillati</taxon>
        <taxon>Actinomycetota</taxon>
        <taxon>Actinomycetes</taxon>
        <taxon>Streptosporangiales</taxon>
        <taxon>Thermomonosporaceae</taxon>
        <taxon>Actinoallomurus</taxon>
    </lineage>
</organism>
<feature type="domain" description="GFO/IDH/MocA-like oxidoreductase" evidence="3">
    <location>
        <begin position="146"/>
        <end position="289"/>
    </location>
</feature>
<dbReference type="SUPFAM" id="SSF51735">
    <property type="entry name" value="NAD(P)-binding Rossmann-fold domains"/>
    <property type="match status" value="1"/>
</dbReference>
<dbReference type="Gene3D" id="3.30.360.10">
    <property type="entry name" value="Dihydrodipicolinate Reductase, domain 2"/>
    <property type="match status" value="1"/>
</dbReference>
<dbReference type="Pfam" id="PF01408">
    <property type="entry name" value="GFO_IDH_MocA"/>
    <property type="match status" value="1"/>
</dbReference>
<dbReference type="InterPro" id="IPR036291">
    <property type="entry name" value="NAD(P)-bd_dom_sf"/>
</dbReference>
<name>A0ABP8U624_9ACTN</name>
<comment type="caution">
    <text evidence="4">The sequence shown here is derived from an EMBL/GenBank/DDBJ whole genome shotgun (WGS) entry which is preliminary data.</text>
</comment>
<dbReference type="Pfam" id="PF22725">
    <property type="entry name" value="GFO_IDH_MocA_C3"/>
    <property type="match status" value="1"/>
</dbReference>
<dbReference type="PANTHER" id="PTHR43818">
    <property type="entry name" value="BCDNA.GH03377"/>
    <property type="match status" value="1"/>
</dbReference>
<protein>
    <submittedName>
        <fullName evidence="4">Gfo/Idh/MocA family oxidoreductase</fullName>
    </submittedName>
</protein>
<evidence type="ECO:0000313" key="5">
    <source>
        <dbReference type="Proteomes" id="UP001501442"/>
    </source>
</evidence>
<sequence length="389" mass="41106">MEAGSRERVIGVGVIGAGWMGHAHARAYARLPHHYPELPVRPRLAAVAETVPAQLADFASRFGPDRRYTDWRDLLADPEVEAVSVTAPNALHREIGVAVAEAGRHLWIEKPVGLTAGDARAVAEAVAKAGVRSTVGFNYRNVPAVTRARDLIAEGAIGTPTHARVHLLTDYAAHPAGALTWRFLREHGGSGVLGDLASHGVDLVRFLLGDLERLVADTAVFVPERPLATPGGSHYAVVDAGGPVGAVENEDYVCALLRTRGGVRVTFEAGRAEVGEQNTYGFVVHGTTGLVGWDFRRAGELVVSAGGDYQNQPATTVFTGPGDGEYARFQPGAGIAMSYDDTKVTEAAAFLRSVAEGVPHGATIEDAVRSAEALEAMERSAATSAWVDL</sequence>
<dbReference type="InterPro" id="IPR055170">
    <property type="entry name" value="GFO_IDH_MocA-like_dom"/>
</dbReference>
<dbReference type="Proteomes" id="UP001501442">
    <property type="component" value="Unassembled WGS sequence"/>
</dbReference>
<dbReference type="InterPro" id="IPR000683">
    <property type="entry name" value="Gfo/Idh/MocA-like_OxRdtase_N"/>
</dbReference>
<dbReference type="Gene3D" id="3.40.50.720">
    <property type="entry name" value="NAD(P)-binding Rossmann-like Domain"/>
    <property type="match status" value="1"/>
</dbReference>
<keyword evidence="5" id="KW-1185">Reference proteome</keyword>
<gene>
    <name evidence="4" type="ORF">GCM10023196_026180</name>
</gene>
<evidence type="ECO:0000259" key="2">
    <source>
        <dbReference type="Pfam" id="PF01408"/>
    </source>
</evidence>
<evidence type="ECO:0000259" key="3">
    <source>
        <dbReference type="Pfam" id="PF22725"/>
    </source>
</evidence>
<evidence type="ECO:0000256" key="1">
    <source>
        <dbReference type="ARBA" id="ARBA00023002"/>
    </source>
</evidence>
<dbReference type="EMBL" id="BAABHK010000003">
    <property type="protein sequence ID" value="GAA4624747.1"/>
    <property type="molecule type" value="Genomic_DNA"/>
</dbReference>
<evidence type="ECO:0000313" key="4">
    <source>
        <dbReference type="EMBL" id="GAA4624747.1"/>
    </source>
</evidence>
<dbReference type="InterPro" id="IPR050463">
    <property type="entry name" value="Gfo/Idh/MocA_oxidrdct_glycsds"/>
</dbReference>
<accession>A0ABP8U624</accession>